<feature type="domain" description="Kazal-like" evidence="10">
    <location>
        <begin position="868"/>
        <end position="922"/>
    </location>
</feature>
<dbReference type="PROSITE" id="PS51465">
    <property type="entry name" value="KAZAL_2"/>
    <property type="match status" value="1"/>
</dbReference>
<feature type="compositionally biased region" description="Basic and acidic residues" evidence="8">
    <location>
        <begin position="92"/>
        <end position="113"/>
    </location>
</feature>
<comment type="subcellular location">
    <subcellularLocation>
        <location evidence="1">Cell membrane</location>
        <topology evidence="1">Multi-pass membrane protein</topology>
    </subcellularLocation>
</comment>
<dbReference type="PANTHER" id="PTHR11388:SF76">
    <property type="entry name" value="SOLUTE CARRIER ORGANIC ANION TRANSPORTER FAMILY MEMBER"/>
    <property type="match status" value="1"/>
</dbReference>
<dbReference type="InterPro" id="IPR004156">
    <property type="entry name" value="OATP"/>
</dbReference>
<feature type="region of interest" description="Disordered" evidence="8">
    <location>
        <begin position="83"/>
        <end position="203"/>
    </location>
</feature>
<feature type="transmembrane region" description="Helical" evidence="9">
    <location>
        <begin position="653"/>
        <end position="680"/>
    </location>
</feature>
<feature type="transmembrane region" description="Helical" evidence="9">
    <location>
        <begin position="526"/>
        <end position="547"/>
    </location>
</feature>
<dbReference type="Gene3D" id="1.20.1250.20">
    <property type="entry name" value="MFS general substrate transporter like domains"/>
    <property type="match status" value="1"/>
</dbReference>
<feature type="region of interest" description="Disordered" evidence="8">
    <location>
        <begin position="16"/>
        <end position="47"/>
    </location>
</feature>
<gene>
    <name evidence="11" type="ORF">X975_14098</name>
</gene>
<evidence type="ECO:0000256" key="3">
    <source>
        <dbReference type="ARBA" id="ARBA00022475"/>
    </source>
</evidence>
<evidence type="ECO:0000256" key="7">
    <source>
        <dbReference type="ARBA" id="ARBA00023157"/>
    </source>
</evidence>
<feature type="compositionally biased region" description="Polar residues" evidence="8">
    <location>
        <begin position="397"/>
        <end position="406"/>
    </location>
</feature>
<sequence length="1092" mass="122044">MSERNVKADCEALLEEETKLESPGETKQDDLTGVITTDRDEARRSHSEFDFGDVKEEISGDPRDSLHLESLREYSDRIKAFLGWDSNSGESVTDKPPDEDLEKNDCLESRDFPSSKSNSPIQSKTDLKDVTYSEVNGELDDSPKTVEGKSKNTAPCCDEIPPNEHCKRSTESLHSSEETQELFETNSAGIAVDPDSEFSPEKETSRIEVDILGNISQRPIMNETLLQDTKTPENGLILKSSADLLADEEGCNNNTDICNKNNIPETLLNDILDQELDEVNSLPERITKDKAALSTDQKDEQKDEKLEERDSDAEGKVSSNINEVRKLSVGIVKDVLEEAATQLQCGLSDENIEHFVKNDLPLNEGNSEISRNSMADADARKLKPIEERPEDFKEAELQTSEQQLSNGKEEKYPEPHFDENETKLNNEMELKNAAEYPQSDNISVPPTQLKDQVFNDIAETQESDEDTVCGIGIFRPKWIQKWATPEVYLVLYSIIGVLQGTYYTYLVSTITTLEKRFAFKTKISGTIMLADEISPLLLGPLVGYFGGKFHRPRIVAIGMLLSALCCFVSALPYFIYGTAQHLTSITVHNKTGPELCNSEIKEESCESDDRPPTMAAVLFLFLGSFLKGFGNLAYYAVGLTYMDDNTKKKNSPVFFAIAFSFRLLGPFCGSLIASACLKYYENPFADPGYGPDDPRWIGAWWLGFVLQGIVLAIFTLPLFLFPRRLPGHKASVQTYTECESFLSMIKGMFAAFKRLGKNPLYLFHALHVIFALFGNFGHWTMLPKYMENQFRLTASEASLYAAPPALGAIMVGIIFGGILVWKFKPSVKTLTIAMVMTEVVATVGYLLLMIPKCQEVDIFNTGFNEKGFILENTCNYNCNCSTREFSPICASDGKTTFFSPCYAGCSLPKNDDKVYANCSCGHDLSATYSGVFTEGYCPDEDCWSQALYYIIFFPTYQGLLSIVHVAHTLVTLRCVHPEDKSTALGVKEALISLFCFIPYPIVFGAIVDSTCLIWEESCGQSGNCWFYNMETLNYLLHGVAALSTFCGAICTYIVYRLRGRLYDLYEDDDKSTKKNEELSVKLDTVSNTVTRL</sequence>
<feature type="compositionally biased region" description="Polar residues" evidence="8">
    <location>
        <begin position="364"/>
        <end position="373"/>
    </location>
</feature>
<feature type="non-terminal residue" evidence="11">
    <location>
        <position position="1092"/>
    </location>
</feature>
<keyword evidence="4 9" id="KW-0812">Transmembrane</keyword>
<feature type="compositionally biased region" description="Basic and acidic residues" evidence="8">
    <location>
        <begin position="37"/>
        <end position="47"/>
    </location>
</feature>
<evidence type="ECO:0000256" key="2">
    <source>
        <dbReference type="ARBA" id="ARBA00009657"/>
    </source>
</evidence>
<feature type="transmembrane region" description="Helical" evidence="9">
    <location>
        <begin position="616"/>
        <end position="641"/>
    </location>
</feature>
<feature type="compositionally biased region" description="Basic and acidic residues" evidence="8">
    <location>
        <begin position="162"/>
        <end position="177"/>
    </location>
</feature>
<feature type="compositionally biased region" description="Basic and acidic residues" evidence="8">
    <location>
        <begin position="141"/>
        <end position="150"/>
    </location>
</feature>
<dbReference type="CDD" id="cd17336">
    <property type="entry name" value="MFS_SLCO_OATP"/>
    <property type="match status" value="1"/>
</dbReference>
<evidence type="ECO:0000256" key="4">
    <source>
        <dbReference type="ARBA" id="ARBA00022692"/>
    </source>
</evidence>
<organism evidence="11 12">
    <name type="scientific">Stegodyphus mimosarum</name>
    <name type="common">African social velvet spider</name>
    <dbReference type="NCBI Taxonomy" id="407821"/>
    <lineage>
        <taxon>Eukaryota</taxon>
        <taxon>Metazoa</taxon>
        <taxon>Ecdysozoa</taxon>
        <taxon>Arthropoda</taxon>
        <taxon>Chelicerata</taxon>
        <taxon>Arachnida</taxon>
        <taxon>Araneae</taxon>
        <taxon>Araneomorphae</taxon>
        <taxon>Entelegynae</taxon>
        <taxon>Eresoidea</taxon>
        <taxon>Eresidae</taxon>
        <taxon>Stegodyphus</taxon>
    </lineage>
</organism>
<evidence type="ECO:0000313" key="11">
    <source>
        <dbReference type="EMBL" id="KFM75765.1"/>
    </source>
</evidence>
<feature type="transmembrane region" description="Helical" evidence="9">
    <location>
        <begin position="799"/>
        <end position="821"/>
    </location>
</feature>
<keyword evidence="6 9" id="KW-0472">Membrane</keyword>
<feature type="transmembrane region" description="Helical" evidence="9">
    <location>
        <begin position="760"/>
        <end position="779"/>
    </location>
</feature>
<proteinExistence type="inferred from homology"/>
<keyword evidence="5 9" id="KW-1133">Transmembrane helix</keyword>
<dbReference type="GO" id="GO:0016323">
    <property type="term" value="C:basolateral plasma membrane"/>
    <property type="evidence" value="ECO:0007669"/>
    <property type="project" value="TreeGrafter"/>
</dbReference>
<dbReference type="Proteomes" id="UP000054359">
    <property type="component" value="Unassembled WGS sequence"/>
</dbReference>
<feature type="transmembrane region" description="Helical" evidence="9">
    <location>
        <begin position="700"/>
        <end position="721"/>
    </location>
</feature>
<evidence type="ECO:0000256" key="5">
    <source>
        <dbReference type="ARBA" id="ARBA00022989"/>
    </source>
</evidence>
<name>A0A087UEH6_STEMI</name>
<feature type="compositionally biased region" description="Polar residues" evidence="8">
    <location>
        <begin position="114"/>
        <end position="124"/>
    </location>
</feature>
<evidence type="ECO:0000256" key="8">
    <source>
        <dbReference type="SAM" id="MobiDB-lite"/>
    </source>
</evidence>
<keyword evidence="3" id="KW-1003">Cell membrane</keyword>
<dbReference type="InterPro" id="IPR036058">
    <property type="entry name" value="Kazal_dom_sf"/>
</dbReference>
<feature type="compositionally biased region" description="Basic and acidic residues" evidence="8">
    <location>
        <begin position="287"/>
        <end position="315"/>
    </location>
</feature>
<dbReference type="NCBIfam" id="TIGR00805">
    <property type="entry name" value="oat"/>
    <property type="match status" value="1"/>
</dbReference>
<reference evidence="11 12" key="1">
    <citation type="submission" date="2013-11" db="EMBL/GenBank/DDBJ databases">
        <title>Genome sequencing of Stegodyphus mimosarum.</title>
        <authorList>
            <person name="Bechsgaard J."/>
        </authorList>
    </citation>
    <scope>NUCLEOTIDE SEQUENCE [LARGE SCALE GENOMIC DNA]</scope>
</reference>
<accession>A0A087UEH6</accession>
<feature type="transmembrane region" description="Helical" evidence="9">
    <location>
        <begin position="946"/>
        <end position="970"/>
    </location>
</feature>
<protein>
    <submittedName>
        <fullName evidence="11">Solute carrier organic anion transporter family member 4C1</fullName>
    </submittedName>
</protein>
<dbReference type="AlphaFoldDB" id="A0A087UEH6"/>
<feature type="compositionally biased region" description="Basic and acidic residues" evidence="8">
    <location>
        <begin position="16"/>
        <end position="30"/>
    </location>
</feature>
<evidence type="ECO:0000259" key="10">
    <source>
        <dbReference type="PROSITE" id="PS51465"/>
    </source>
</evidence>
<dbReference type="Pfam" id="PF07648">
    <property type="entry name" value="Kazal_2"/>
    <property type="match status" value="1"/>
</dbReference>
<dbReference type="SUPFAM" id="SSF103473">
    <property type="entry name" value="MFS general substrate transporter"/>
    <property type="match status" value="1"/>
</dbReference>
<feature type="transmembrane region" description="Helical" evidence="9">
    <location>
        <begin position="830"/>
        <end position="850"/>
    </location>
</feature>
<feature type="transmembrane region" description="Helical" evidence="9">
    <location>
        <begin position="990"/>
        <end position="1014"/>
    </location>
</feature>
<dbReference type="SUPFAM" id="SSF100895">
    <property type="entry name" value="Kazal-type serine protease inhibitors"/>
    <property type="match status" value="1"/>
</dbReference>
<feature type="compositionally biased region" description="Basic and acidic residues" evidence="8">
    <location>
        <begin position="407"/>
        <end position="416"/>
    </location>
</feature>
<evidence type="ECO:0000256" key="1">
    <source>
        <dbReference type="ARBA" id="ARBA00004651"/>
    </source>
</evidence>
<feature type="region of interest" description="Disordered" evidence="8">
    <location>
        <begin position="287"/>
        <end position="317"/>
    </location>
</feature>
<dbReference type="EMBL" id="KK119467">
    <property type="protein sequence ID" value="KFM75765.1"/>
    <property type="molecule type" value="Genomic_DNA"/>
</dbReference>
<dbReference type="InterPro" id="IPR036259">
    <property type="entry name" value="MFS_trans_sf"/>
</dbReference>
<dbReference type="PANTHER" id="PTHR11388">
    <property type="entry name" value="ORGANIC ANION TRANSPORTER"/>
    <property type="match status" value="1"/>
</dbReference>
<feature type="region of interest" description="Disordered" evidence="8">
    <location>
        <begin position="361"/>
        <end position="416"/>
    </location>
</feature>
<feature type="transmembrane region" description="Helical" evidence="9">
    <location>
        <begin position="1034"/>
        <end position="1055"/>
    </location>
</feature>
<keyword evidence="7" id="KW-1015">Disulfide bond</keyword>
<dbReference type="InterPro" id="IPR002350">
    <property type="entry name" value="Kazal_dom"/>
</dbReference>
<feature type="transmembrane region" description="Helical" evidence="9">
    <location>
        <begin position="554"/>
        <end position="576"/>
    </location>
</feature>
<dbReference type="OrthoDB" id="5062115at2759"/>
<dbReference type="STRING" id="407821.A0A087UEH6"/>
<comment type="similarity">
    <text evidence="2">Belongs to the organo anion transporter (TC 2.A.60) family.</text>
</comment>
<feature type="transmembrane region" description="Helical" evidence="9">
    <location>
        <begin position="487"/>
        <end position="506"/>
    </location>
</feature>
<dbReference type="Pfam" id="PF03137">
    <property type="entry name" value="OATP"/>
    <property type="match status" value="1"/>
</dbReference>
<keyword evidence="12" id="KW-1185">Reference proteome</keyword>
<dbReference type="GO" id="GO:0043252">
    <property type="term" value="P:sodium-independent organic anion transport"/>
    <property type="evidence" value="ECO:0007669"/>
    <property type="project" value="TreeGrafter"/>
</dbReference>
<feature type="compositionally biased region" description="Basic and acidic residues" evidence="8">
    <location>
        <begin position="377"/>
        <end position="396"/>
    </location>
</feature>
<evidence type="ECO:0000256" key="6">
    <source>
        <dbReference type="ARBA" id="ARBA00023136"/>
    </source>
</evidence>
<evidence type="ECO:0000256" key="9">
    <source>
        <dbReference type="SAM" id="Phobius"/>
    </source>
</evidence>
<dbReference type="GO" id="GO:0015347">
    <property type="term" value="F:sodium-independent organic anion transmembrane transporter activity"/>
    <property type="evidence" value="ECO:0007669"/>
    <property type="project" value="TreeGrafter"/>
</dbReference>
<evidence type="ECO:0000313" key="12">
    <source>
        <dbReference type="Proteomes" id="UP000054359"/>
    </source>
</evidence>